<dbReference type="GO" id="GO:0022857">
    <property type="term" value="F:transmembrane transporter activity"/>
    <property type="evidence" value="ECO:0007669"/>
    <property type="project" value="TreeGrafter"/>
</dbReference>
<keyword evidence="7" id="KW-0496">Mitochondrion</keyword>
<reference evidence="11" key="2">
    <citation type="submission" date="2020-08" db="EMBL/GenBank/DDBJ databases">
        <title>Plant Genome Project.</title>
        <authorList>
            <person name="Zhang R.-G."/>
        </authorList>
    </citation>
    <scope>NUCLEOTIDE SEQUENCE</scope>
    <source>
        <strain evidence="11">Huo1</strain>
        <tissue evidence="11">Leaf</tissue>
    </source>
</reference>
<evidence type="ECO:0000256" key="7">
    <source>
        <dbReference type="ARBA" id="ARBA00023128"/>
    </source>
</evidence>
<accession>A0A8X8Z3E7</accession>
<keyword evidence="8 9" id="KW-0472">Membrane</keyword>
<dbReference type="SUPFAM" id="SSF103506">
    <property type="entry name" value="Mitochondrial carrier"/>
    <property type="match status" value="2"/>
</dbReference>
<dbReference type="PANTHER" id="PTHR45624:SF10">
    <property type="entry name" value="SLC (SOLUTE CARRIER) HOMOLOG"/>
    <property type="match status" value="1"/>
</dbReference>
<feature type="repeat" description="Solcar" evidence="9">
    <location>
        <begin position="10"/>
        <end position="97"/>
    </location>
</feature>
<dbReference type="Proteomes" id="UP000298416">
    <property type="component" value="Unassembled WGS sequence"/>
</dbReference>
<keyword evidence="3 10" id="KW-0813">Transport</keyword>
<feature type="repeat" description="Solcar" evidence="9">
    <location>
        <begin position="157"/>
        <end position="240"/>
    </location>
</feature>
<dbReference type="AlphaFoldDB" id="A0A8X8Z3E7"/>
<evidence type="ECO:0000256" key="4">
    <source>
        <dbReference type="ARBA" id="ARBA00022692"/>
    </source>
</evidence>
<comment type="subcellular location">
    <subcellularLocation>
        <location evidence="1">Mitochondrion membrane</location>
        <topology evidence="1">Multi-pass membrane protein</topology>
    </subcellularLocation>
</comment>
<dbReference type="Gene3D" id="1.50.40.10">
    <property type="entry name" value="Mitochondrial carrier domain"/>
    <property type="match status" value="2"/>
</dbReference>
<dbReference type="EMBL" id="PNBA02000019">
    <property type="protein sequence ID" value="KAG6390732.1"/>
    <property type="molecule type" value="Genomic_DNA"/>
</dbReference>
<reference evidence="11" key="1">
    <citation type="submission" date="2018-01" db="EMBL/GenBank/DDBJ databases">
        <authorList>
            <person name="Mao J.F."/>
        </authorList>
    </citation>
    <scope>NUCLEOTIDE SEQUENCE</scope>
    <source>
        <strain evidence="11">Huo1</strain>
        <tissue evidence="11">Leaf</tissue>
    </source>
</reference>
<dbReference type="Pfam" id="PF00153">
    <property type="entry name" value="Mito_carr"/>
    <property type="match status" value="3"/>
</dbReference>
<dbReference type="InterPro" id="IPR050567">
    <property type="entry name" value="Mitochondrial_Carrier"/>
</dbReference>
<proteinExistence type="inferred from homology"/>
<evidence type="ECO:0008006" key="13">
    <source>
        <dbReference type="Google" id="ProtNLM"/>
    </source>
</evidence>
<evidence type="ECO:0000256" key="9">
    <source>
        <dbReference type="PROSITE-ProRule" id="PRU00282"/>
    </source>
</evidence>
<keyword evidence="4 9" id="KW-0812">Transmembrane</keyword>
<organism evidence="11">
    <name type="scientific">Salvia splendens</name>
    <name type="common">Scarlet sage</name>
    <dbReference type="NCBI Taxonomy" id="180675"/>
    <lineage>
        <taxon>Eukaryota</taxon>
        <taxon>Viridiplantae</taxon>
        <taxon>Streptophyta</taxon>
        <taxon>Embryophyta</taxon>
        <taxon>Tracheophyta</taxon>
        <taxon>Spermatophyta</taxon>
        <taxon>Magnoliopsida</taxon>
        <taxon>eudicotyledons</taxon>
        <taxon>Gunneridae</taxon>
        <taxon>Pentapetalae</taxon>
        <taxon>asterids</taxon>
        <taxon>lamiids</taxon>
        <taxon>Lamiales</taxon>
        <taxon>Lamiaceae</taxon>
        <taxon>Nepetoideae</taxon>
        <taxon>Mentheae</taxon>
        <taxon>Salviinae</taxon>
        <taxon>Salvia</taxon>
        <taxon>Salvia subgen. Calosphace</taxon>
        <taxon>core Calosphace</taxon>
    </lineage>
</organism>
<keyword evidence="6" id="KW-1133">Transmembrane helix</keyword>
<evidence type="ECO:0000256" key="1">
    <source>
        <dbReference type="ARBA" id="ARBA00004225"/>
    </source>
</evidence>
<gene>
    <name evidence="11" type="ORF">SASPL_148477</name>
</gene>
<evidence type="ECO:0000256" key="3">
    <source>
        <dbReference type="ARBA" id="ARBA00022448"/>
    </source>
</evidence>
<comment type="similarity">
    <text evidence="2 10">Belongs to the mitochondrial carrier (TC 2.A.29) family.</text>
</comment>
<dbReference type="GO" id="GO:0031966">
    <property type="term" value="C:mitochondrial membrane"/>
    <property type="evidence" value="ECO:0007669"/>
    <property type="project" value="UniProtKB-SubCell"/>
</dbReference>
<evidence type="ECO:0000256" key="5">
    <source>
        <dbReference type="ARBA" id="ARBA00022737"/>
    </source>
</evidence>
<evidence type="ECO:0000256" key="8">
    <source>
        <dbReference type="ARBA" id="ARBA00023136"/>
    </source>
</evidence>
<dbReference type="PANTHER" id="PTHR45624">
    <property type="entry name" value="MITOCHONDRIAL BASIC AMINO ACIDS TRANSPORTER-RELATED"/>
    <property type="match status" value="1"/>
</dbReference>
<name>A0A8X8Z3E7_SALSN</name>
<dbReference type="InterPro" id="IPR002067">
    <property type="entry name" value="MCP"/>
</dbReference>
<dbReference type="InterPro" id="IPR018108">
    <property type="entry name" value="MCP_transmembrane"/>
</dbReference>
<feature type="repeat" description="Solcar" evidence="9">
    <location>
        <begin position="251"/>
        <end position="338"/>
    </location>
</feature>
<comment type="caution">
    <text evidence="11">The sequence shown here is derived from an EMBL/GenBank/DDBJ whole genome shotgun (WGS) entry which is preliminary data.</text>
</comment>
<evidence type="ECO:0000313" key="12">
    <source>
        <dbReference type="Proteomes" id="UP000298416"/>
    </source>
</evidence>
<protein>
    <recommendedName>
        <fullName evidence="13">Solute carrier family 25 (Mitochondrial carnitine/acylcarnitine transporter), member 20/29</fullName>
    </recommendedName>
</protein>
<dbReference type="PRINTS" id="PR00926">
    <property type="entry name" value="MITOCARRIER"/>
</dbReference>
<keyword evidence="5" id="KW-0677">Repeat</keyword>
<dbReference type="InterPro" id="IPR023395">
    <property type="entry name" value="MCP_dom_sf"/>
</dbReference>
<sequence>MDFWPEFLANSWGREFVAGGFGGTAGIIAGYPLDTLRIRQQSTAEGTAAQIFRRLVAAEGPFSLYRGMAAPLASVTFQGSRHQHLLLLVHYDFPSAVQAQQFYLLQKPPPELIPQPPQVLEHPSPPSSQALNAIAFQTYAILSRAVDGHCSSSNDPPSYTGVSLGGFGTGAIQSLVLSPVELVKIRLQLLRSPMGPRDVARSILRAEGFRGLYRGLTITVLRDAPAHGVYFSTYEYTREWLHPGCRKGGCESYGTMLLAGGLAGVASWICCYPLDVVKTRLQAQSRSCERYGGIVDCFRKSVREEGYHVLWRGLGTAVLRAFIVNGAIFTAYETALRCFFRANDNPATI</sequence>
<evidence type="ECO:0000256" key="10">
    <source>
        <dbReference type="RuleBase" id="RU000488"/>
    </source>
</evidence>
<evidence type="ECO:0000256" key="2">
    <source>
        <dbReference type="ARBA" id="ARBA00006375"/>
    </source>
</evidence>
<dbReference type="PROSITE" id="PS50920">
    <property type="entry name" value="SOLCAR"/>
    <property type="match status" value="3"/>
</dbReference>
<evidence type="ECO:0000256" key="6">
    <source>
        <dbReference type="ARBA" id="ARBA00022989"/>
    </source>
</evidence>
<evidence type="ECO:0000313" key="11">
    <source>
        <dbReference type="EMBL" id="KAG6390732.1"/>
    </source>
</evidence>
<keyword evidence="12" id="KW-1185">Reference proteome</keyword>